<proteinExistence type="predicted"/>
<gene>
    <name evidence="2" type="ORF">MONAX_5E002766</name>
</gene>
<evidence type="ECO:0000256" key="1">
    <source>
        <dbReference type="SAM" id="MobiDB-lite"/>
    </source>
</evidence>
<sequence>MAWSRAGQGLLWEMRLRGVCALDWIPKEDMGVCVISLVLCTVPQCLVALSTLNLISFMESRLWLVLPSFRLATVQPEATLSAFLRGLSPSHGARHNTSPGPSPRSLSIPSLAE</sequence>
<evidence type="ECO:0000313" key="3">
    <source>
        <dbReference type="Proteomes" id="UP000335636"/>
    </source>
</evidence>
<evidence type="ECO:0000313" key="2">
    <source>
        <dbReference type="EMBL" id="VTJ86514.1"/>
    </source>
</evidence>
<dbReference type="Proteomes" id="UP000335636">
    <property type="component" value="Unassembled WGS sequence"/>
</dbReference>
<feature type="region of interest" description="Disordered" evidence="1">
    <location>
        <begin position="89"/>
        <end position="113"/>
    </location>
</feature>
<accession>A0A5E4CXD7</accession>
<protein>
    <submittedName>
        <fullName evidence="2">Uncharacterized protein</fullName>
    </submittedName>
</protein>
<reference evidence="2" key="1">
    <citation type="submission" date="2019-04" db="EMBL/GenBank/DDBJ databases">
        <authorList>
            <person name="Alioto T."/>
            <person name="Alioto T."/>
        </authorList>
    </citation>
    <scope>NUCLEOTIDE SEQUENCE [LARGE SCALE GENOMIC DNA]</scope>
</reference>
<dbReference type="AlphaFoldDB" id="A0A5E4CXD7"/>
<keyword evidence="3" id="KW-1185">Reference proteome</keyword>
<organism evidence="2 3">
    <name type="scientific">Marmota monax</name>
    <name type="common">Woodchuck</name>
    <dbReference type="NCBI Taxonomy" id="9995"/>
    <lineage>
        <taxon>Eukaryota</taxon>
        <taxon>Metazoa</taxon>
        <taxon>Chordata</taxon>
        <taxon>Craniata</taxon>
        <taxon>Vertebrata</taxon>
        <taxon>Euteleostomi</taxon>
        <taxon>Mammalia</taxon>
        <taxon>Eutheria</taxon>
        <taxon>Euarchontoglires</taxon>
        <taxon>Glires</taxon>
        <taxon>Rodentia</taxon>
        <taxon>Sciuromorpha</taxon>
        <taxon>Sciuridae</taxon>
        <taxon>Xerinae</taxon>
        <taxon>Marmotini</taxon>
        <taxon>Marmota</taxon>
    </lineage>
</organism>
<feature type="compositionally biased region" description="Polar residues" evidence="1">
    <location>
        <begin position="95"/>
        <end position="113"/>
    </location>
</feature>
<dbReference type="EMBL" id="CABDUW010002365">
    <property type="protein sequence ID" value="VTJ86514.1"/>
    <property type="molecule type" value="Genomic_DNA"/>
</dbReference>
<name>A0A5E4CXD7_MARMO</name>
<feature type="non-terminal residue" evidence="2">
    <location>
        <position position="113"/>
    </location>
</feature>
<comment type="caution">
    <text evidence="2">The sequence shown here is derived from an EMBL/GenBank/DDBJ whole genome shotgun (WGS) entry which is preliminary data.</text>
</comment>